<evidence type="ECO:0000256" key="7">
    <source>
        <dbReference type="ARBA" id="ARBA00023139"/>
    </source>
</evidence>
<dbReference type="Gene3D" id="3.40.50.10610">
    <property type="entry name" value="ABC-type transport auxiliary lipoprotein component"/>
    <property type="match status" value="1"/>
</dbReference>
<keyword evidence="4" id="KW-1003">Cell membrane</keyword>
<dbReference type="Proteomes" id="UP000464013">
    <property type="component" value="Chromosome"/>
</dbReference>
<keyword evidence="6" id="KW-0472">Membrane</keyword>
<protein>
    <recommendedName>
        <fullName evidence="3">Curli production assembly/transport component CsgG</fullName>
    </recommendedName>
</protein>
<accession>A0A6I6SPW5</accession>
<dbReference type="Pfam" id="PF03783">
    <property type="entry name" value="CsgG"/>
    <property type="match status" value="1"/>
</dbReference>
<evidence type="ECO:0000313" key="10">
    <source>
        <dbReference type="Proteomes" id="UP000464013"/>
    </source>
</evidence>
<dbReference type="AlphaFoldDB" id="A0A6I6SPW5"/>
<organism evidence="9 10">
    <name type="scientific">Billgrantia tianxiuensis</name>
    <dbReference type="NCBI Taxonomy" id="2497861"/>
    <lineage>
        <taxon>Bacteria</taxon>
        <taxon>Pseudomonadati</taxon>
        <taxon>Pseudomonadota</taxon>
        <taxon>Gammaproteobacteria</taxon>
        <taxon>Oceanospirillales</taxon>
        <taxon>Halomonadaceae</taxon>
        <taxon>Billgrantia</taxon>
    </lineage>
</organism>
<dbReference type="KEGG" id="htx:EKK97_23380"/>
<dbReference type="GO" id="GO:0030288">
    <property type="term" value="C:outer membrane-bounded periplasmic space"/>
    <property type="evidence" value="ECO:0007669"/>
    <property type="project" value="InterPro"/>
</dbReference>
<dbReference type="PROSITE" id="PS51257">
    <property type="entry name" value="PROKAR_LIPOPROTEIN"/>
    <property type="match status" value="1"/>
</dbReference>
<evidence type="ECO:0000313" key="9">
    <source>
        <dbReference type="EMBL" id="QHC51962.1"/>
    </source>
</evidence>
<comment type="function">
    <text evidence="1">May be involved in the biogenesis of curli organelles.</text>
</comment>
<evidence type="ECO:0000256" key="1">
    <source>
        <dbReference type="ARBA" id="ARBA00003989"/>
    </source>
</evidence>
<evidence type="ECO:0000256" key="3">
    <source>
        <dbReference type="ARBA" id="ARBA00014028"/>
    </source>
</evidence>
<keyword evidence="5" id="KW-0732">Signal</keyword>
<gene>
    <name evidence="9" type="ORF">EKK97_23380</name>
</gene>
<proteinExistence type="inferred from homology"/>
<evidence type="ECO:0000256" key="5">
    <source>
        <dbReference type="ARBA" id="ARBA00022729"/>
    </source>
</evidence>
<dbReference type="RefSeq" id="WP_159555614.1">
    <property type="nucleotide sequence ID" value="NZ_CP035042.1"/>
</dbReference>
<keyword evidence="7" id="KW-0564">Palmitate</keyword>
<dbReference type="PANTHER" id="PTHR41164:SF1">
    <property type="entry name" value="CURLI PRODUCTION ASSEMBLY_TRANSPORT COMPONENT CSGG"/>
    <property type="match status" value="1"/>
</dbReference>
<keyword evidence="10" id="KW-1185">Reference proteome</keyword>
<evidence type="ECO:0000256" key="2">
    <source>
        <dbReference type="ARBA" id="ARBA00008899"/>
    </source>
</evidence>
<dbReference type="EMBL" id="CP035042">
    <property type="protein sequence ID" value="QHC51962.1"/>
    <property type="molecule type" value="Genomic_DNA"/>
</dbReference>
<dbReference type="InterPro" id="IPR005534">
    <property type="entry name" value="Curli_assmbl/transp-comp_CsgG"/>
</dbReference>
<name>A0A6I6SPW5_9GAMM</name>
<keyword evidence="8" id="KW-0449">Lipoprotein</keyword>
<comment type="similarity">
    <text evidence="2">Belongs to the CsgG family.</text>
</comment>
<evidence type="ECO:0000256" key="4">
    <source>
        <dbReference type="ARBA" id="ARBA00022475"/>
    </source>
</evidence>
<dbReference type="PANTHER" id="PTHR41164">
    <property type="entry name" value="CURLI PRODUCTION ASSEMBLY/TRANSPORT COMPONENT CSGG"/>
    <property type="match status" value="1"/>
</dbReference>
<dbReference type="OrthoDB" id="1110708at2"/>
<evidence type="ECO:0000256" key="6">
    <source>
        <dbReference type="ARBA" id="ARBA00023136"/>
    </source>
</evidence>
<evidence type="ECO:0000256" key="8">
    <source>
        <dbReference type="ARBA" id="ARBA00023288"/>
    </source>
</evidence>
<reference evidence="9 10" key="1">
    <citation type="submission" date="2019-01" db="EMBL/GenBank/DDBJ databases">
        <title>Complete genome of a denitifying bacterium Halomons sp. BC-M4-5.</title>
        <authorList>
            <person name="Wang L."/>
            <person name="Shao Z."/>
        </authorList>
    </citation>
    <scope>NUCLEOTIDE SEQUENCE [LARGE SCALE GENOMIC DNA]</scope>
    <source>
        <strain evidence="9 10">BC-M4-5</strain>
    </source>
</reference>
<sequence>MKALRIGCLSGLIFLGGCVSMVTSPEGLEGAPATLVPRAGTYLDLTSLPRPAAPILTAVYDFRDQTGQYRPQPASTFSTAVTQGGAAMLSSALADSGWFVPLERVGLQNLLTERRIIRANLERNGREHELGSLNAARILMEGGIIAYDSNMKTGGVGAEYFGIGSSGQYQVDQVTVNLRAVDIATGEVLANVTTSKTVYSYEVRAGVYRFVSFRRLLEAEAGYTHNEPVQMAVMSAIESAVIHLVTQGVDRGLWNLANPGDHNHEILMAYRESAPPML</sequence>